<dbReference type="Proteomes" id="UP000076632">
    <property type="component" value="Unassembled WGS sequence"/>
</dbReference>
<proteinExistence type="predicted"/>
<gene>
    <name evidence="2" type="ORF">L228DRAFT_115131</name>
</gene>
<feature type="compositionally biased region" description="Polar residues" evidence="1">
    <location>
        <begin position="148"/>
        <end position="165"/>
    </location>
</feature>
<accession>A0A165HEC3</accession>
<evidence type="ECO:0000313" key="2">
    <source>
        <dbReference type="EMBL" id="KZF23382.1"/>
    </source>
</evidence>
<name>A0A165HEC3_XYLHT</name>
<keyword evidence="3" id="KW-1185">Reference proteome</keyword>
<dbReference type="EMBL" id="KV407457">
    <property type="protein sequence ID" value="KZF23382.1"/>
    <property type="molecule type" value="Genomic_DNA"/>
</dbReference>
<dbReference type="AlphaFoldDB" id="A0A165HEC3"/>
<evidence type="ECO:0000313" key="3">
    <source>
        <dbReference type="Proteomes" id="UP000076632"/>
    </source>
</evidence>
<reference evidence="2 3" key="1">
    <citation type="journal article" date="2016" name="Fungal Biol.">
        <title>The genome of Xylona heveae provides a window into fungal endophytism.</title>
        <authorList>
            <person name="Gazis R."/>
            <person name="Kuo A."/>
            <person name="Riley R."/>
            <person name="LaButti K."/>
            <person name="Lipzen A."/>
            <person name="Lin J."/>
            <person name="Amirebrahimi M."/>
            <person name="Hesse C.N."/>
            <person name="Spatafora J.W."/>
            <person name="Henrissat B."/>
            <person name="Hainaut M."/>
            <person name="Grigoriev I.V."/>
            <person name="Hibbett D.S."/>
        </authorList>
    </citation>
    <scope>NUCLEOTIDE SEQUENCE [LARGE SCALE GENOMIC DNA]</scope>
    <source>
        <strain evidence="2 3">TC161</strain>
    </source>
</reference>
<dbReference type="RefSeq" id="XP_018188937.1">
    <property type="nucleotide sequence ID" value="XM_018328937.1"/>
</dbReference>
<dbReference type="GeneID" id="28894074"/>
<sequence>MRRDRLHILRDLIDSDQVRPAGLRGCRMNTKRPAIWKAHWRSVADGIGNTASTSTLLHRSLLAAWLQILDPPSGGFNRHAATVCGAYRRTWFFVKLVRSDAPGPGPCSAHTSCPELQSLICVASWRKPKCRAPYLSICRWKDAAPSSPFKTSVETQQSTLSRPSNHCTHAHEEYAMDCAAKHCNPKRSEDQGKQRLA</sequence>
<evidence type="ECO:0000256" key="1">
    <source>
        <dbReference type="SAM" id="MobiDB-lite"/>
    </source>
</evidence>
<protein>
    <submittedName>
        <fullName evidence="2">Uncharacterized protein</fullName>
    </submittedName>
</protein>
<organism evidence="2 3">
    <name type="scientific">Xylona heveae (strain CBS 132557 / TC161)</name>
    <dbReference type="NCBI Taxonomy" id="1328760"/>
    <lineage>
        <taxon>Eukaryota</taxon>
        <taxon>Fungi</taxon>
        <taxon>Dikarya</taxon>
        <taxon>Ascomycota</taxon>
        <taxon>Pezizomycotina</taxon>
        <taxon>Xylonomycetes</taxon>
        <taxon>Xylonales</taxon>
        <taxon>Xylonaceae</taxon>
        <taxon>Xylona</taxon>
    </lineage>
</organism>
<dbReference type="InParanoid" id="A0A165HEC3"/>
<feature type="region of interest" description="Disordered" evidence="1">
    <location>
        <begin position="145"/>
        <end position="165"/>
    </location>
</feature>